<dbReference type="EMBL" id="JBGFFE010000018">
    <property type="protein sequence ID" value="MEY8764256.1"/>
    <property type="molecule type" value="Genomic_DNA"/>
</dbReference>
<evidence type="ECO:0000313" key="2">
    <source>
        <dbReference type="Proteomes" id="UP001565220"/>
    </source>
</evidence>
<gene>
    <name evidence="1" type="ORF">AB8S09_11495</name>
</gene>
<comment type="caution">
    <text evidence="1">The sequence shown here is derived from an EMBL/GenBank/DDBJ whole genome shotgun (WGS) entry which is preliminary data.</text>
</comment>
<dbReference type="RefSeq" id="WP_369869173.1">
    <property type="nucleotide sequence ID" value="NZ_JBGFFE010000018.1"/>
</dbReference>
<evidence type="ECO:0000313" key="1">
    <source>
        <dbReference type="EMBL" id="MEY8764256.1"/>
    </source>
</evidence>
<protein>
    <submittedName>
        <fullName evidence="1">Uncharacterized protein</fullName>
    </submittedName>
</protein>
<proteinExistence type="predicted"/>
<accession>A0ABV4DZB0</accession>
<name>A0ABV4DZB0_9CLOT</name>
<reference evidence="1 2" key="1">
    <citation type="submission" date="2024-08" db="EMBL/GenBank/DDBJ databases">
        <title>Clostridium lapicellarii sp. nov., and Clostridium renhuaiense sp. nov., two species isolated from the mud in a fermentation cellar used for producing sauce-flavour Chinese liquors.</title>
        <authorList>
            <person name="Yang F."/>
            <person name="Wang H."/>
            <person name="Chen L.Q."/>
            <person name="Zhou N."/>
            <person name="Lu J.J."/>
            <person name="Pu X.X."/>
            <person name="Wan B."/>
            <person name="Wang L."/>
            <person name="Liu S.J."/>
        </authorList>
    </citation>
    <scope>NUCLEOTIDE SEQUENCE [LARGE SCALE GENOMIC DNA]</scope>
    <source>
        <strain evidence="1 2">MT-113</strain>
    </source>
</reference>
<dbReference type="Proteomes" id="UP001565220">
    <property type="component" value="Unassembled WGS sequence"/>
</dbReference>
<organism evidence="1 2">
    <name type="scientific">Clostridium lapidicellarium</name>
    <dbReference type="NCBI Taxonomy" id="3240931"/>
    <lineage>
        <taxon>Bacteria</taxon>
        <taxon>Bacillati</taxon>
        <taxon>Bacillota</taxon>
        <taxon>Clostridia</taxon>
        <taxon>Eubacteriales</taxon>
        <taxon>Clostridiaceae</taxon>
        <taxon>Clostridium</taxon>
    </lineage>
</organism>
<sequence>MYFAKTFGCVRTKYLN</sequence>
<keyword evidence="2" id="KW-1185">Reference proteome</keyword>